<evidence type="ECO:0000313" key="5">
    <source>
        <dbReference type="Proteomes" id="UP000241394"/>
    </source>
</evidence>
<evidence type="ECO:0000256" key="2">
    <source>
        <dbReference type="ARBA" id="ARBA00022723"/>
    </source>
</evidence>
<dbReference type="STRING" id="1590841.A0A2R6QBV8"/>
<dbReference type="GO" id="GO:0005507">
    <property type="term" value="F:copper ion binding"/>
    <property type="evidence" value="ECO:0007669"/>
    <property type="project" value="InterPro"/>
</dbReference>
<keyword evidence="2" id="KW-0479">Metal-binding</keyword>
<evidence type="ECO:0000256" key="3">
    <source>
        <dbReference type="ARBA" id="ARBA00022851"/>
    </source>
</evidence>
<keyword evidence="3" id="KW-0480">Metal-thiolate cluster</keyword>
<name>A0A2R6QBV8_ACTCC</name>
<dbReference type="PANTHER" id="PTHR33357">
    <property type="entry name" value="METALLOTHIONEIN-LIKE PROTEIN 3"/>
    <property type="match status" value="1"/>
</dbReference>
<organism evidence="4 5">
    <name type="scientific">Actinidia chinensis var. chinensis</name>
    <name type="common">Chinese soft-hair kiwi</name>
    <dbReference type="NCBI Taxonomy" id="1590841"/>
    <lineage>
        <taxon>Eukaryota</taxon>
        <taxon>Viridiplantae</taxon>
        <taxon>Streptophyta</taxon>
        <taxon>Embryophyta</taxon>
        <taxon>Tracheophyta</taxon>
        <taxon>Spermatophyta</taxon>
        <taxon>Magnoliopsida</taxon>
        <taxon>eudicotyledons</taxon>
        <taxon>Gunneridae</taxon>
        <taxon>Pentapetalae</taxon>
        <taxon>asterids</taxon>
        <taxon>Ericales</taxon>
        <taxon>Actinidiaceae</taxon>
        <taxon>Actinidia</taxon>
    </lineage>
</organism>
<dbReference type="OMA" id="EGGCEND"/>
<sequence>MSDKCGNCDCADSSQCVKKGNSIDIVETDKSYIEDVVMGVPAAESGGKCKCGTSCPCVNCTCDQ</sequence>
<dbReference type="Gramene" id="PSS05595">
    <property type="protein sequence ID" value="PSS05595"/>
    <property type="gene ID" value="CEY00_Acc18864"/>
</dbReference>
<reference evidence="5" key="2">
    <citation type="journal article" date="2018" name="BMC Genomics">
        <title>A manually annotated Actinidia chinensis var. chinensis (kiwifruit) genome highlights the challenges associated with draft genomes and gene prediction in plants.</title>
        <authorList>
            <person name="Pilkington S.M."/>
            <person name="Crowhurst R."/>
            <person name="Hilario E."/>
            <person name="Nardozza S."/>
            <person name="Fraser L."/>
            <person name="Peng Y."/>
            <person name="Gunaseelan K."/>
            <person name="Simpson R."/>
            <person name="Tahir J."/>
            <person name="Deroles S.C."/>
            <person name="Templeton K."/>
            <person name="Luo Z."/>
            <person name="Davy M."/>
            <person name="Cheng C."/>
            <person name="McNeilage M."/>
            <person name="Scaglione D."/>
            <person name="Liu Y."/>
            <person name="Zhang Q."/>
            <person name="Datson P."/>
            <person name="De Silva N."/>
            <person name="Gardiner S.E."/>
            <person name="Bassett H."/>
            <person name="Chagne D."/>
            <person name="McCallum J."/>
            <person name="Dzierzon H."/>
            <person name="Deng C."/>
            <person name="Wang Y.Y."/>
            <person name="Barron L."/>
            <person name="Manako K."/>
            <person name="Bowen J."/>
            <person name="Foster T.M."/>
            <person name="Erridge Z.A."/>
            <person name="Tiffin H."/>
            <person name="Waite C.N."/>
            <person name="Davies K.M."/>
            <person name="Grierson E.P."/>
            <person name="Laing W.A."/>
            <person name="Kirk R."/>
            <person name="Chen X."/>
            <person name="Wood M."/>
            <person name="Montefiori M."/>
            <person name="Brummell D.A."/>
            <person name="Schwinn K.E."/>
            <person name="Catanach A."/>
            <person name="Fullerton C."/>
            <person name="Li D."/>
            <person name="Meiyalaghan S."/>
            <person name="Nieuwenhuizen N."/>
            <person name="Read N."/>
            <person name="Prakash R."/>
            <person name="Hunter D."/>
            <person name="Zhang H."/>
            <person name="McKenzie M."/>
            <person name="Knabel M."/>
            <person name="Harris A."/>
            <person name="Allan A.C."/>
            <person name="Gleave A."/>
            <person name="Chen A."/>
            <person name="Janssen B.J."/>
            <person name="Plunkett B."/>
            <person name="Ampomah-Dwamena C."/>
            <person name="Voogd C."/>
            <person name="Leif D."/>
            <person name="Lafferty D."/>
            <person name="Souleyre E.J.F."/>
            <person name="Varkonyi-Gasic E."/>
            <person name="Gambi F."/>
            <person name="Hanley J."/>
            <person name="Yao J.L."/>
            <person name="Cheung J."/>
            <person name="David K.M."/>
            <person name="Warren B."/>
            <person name="Marsh K."/>
            <person name="Snowden K.C."/>
            <person name="Lin-Wang K."/>
            <person name="Brian L."/>
            <person name="Martinez-Sanchez M."/>
            <person name="Wang M."/>
            <person name="Ileperuma N."/>
            <person name="Macnee N."/>
            <person name="Campin R."/>
            <person name="McAtee P."/>
            <person name="Drummond R.S.M."/>
            <person name="Espley R.V."/>
            <person name="Ireland H.S."/>
            <person name="Wu R."/>
            <person name="Atkinson R.G."/>
            <person name="Karunairetnam S."/>
            <person name="Bulley S."/>
            <person name="Chunkath S."/>
            <person name="Hanley Z."/>
            <person name="Storey R."/>
            <person name="Thrimawithana A.H."/>
            <person name="Thomson S."/>
            <person name="David C."/>
            <person name="Testolin R."/>
            <person name="Huang H."/>
            <person name="Hellens R.P."/>
            <person name="Schaffer R.J."/>
        </authorList>
    </citation>
    <scope>NUCLEOTIDE SEQUENCE [LARGE SCALE GENOMIC DNA]</scope>
    <source>
        <strain evidence="5">cv. Red5</strain>
    </source>
</reference>
<dbReference type="InterPro" id="IPR044671">
    <property type="entry name" value="MT3"/>
</dbReference>
<dbReference type="GO" id="GO:0006878">
    <property type="term" value="P:intracellular copper ion homeostasis"/>
    <property type="evidence" value="ECO:0007669"/>
    <property type="project" value="InterPro"/>
</dbReference>
<proteinExistence type="inferred from homology"/>
<dbReference type="FunCoup" id="A0A2R6QBV8">
    <property type="interactions" value="176"/>
</dbReference>
<keyword evidence="5" id="KW-1185">Reference proteome</keyword>
<dbReference type="Proteomes" id="UP000241394">
    <property type="component" value="Chromosome LG17"/>
</dbReference>
<dbReference type="OrthoDB" id="739871at2759"/>
<comment type="caution">
    <text evidence="4">The sequence shown here is derived from an EMBL/GenBank/DDBJ whole genome shotgun (WGS) entry which is preliminary data.</text>
</comment>
<dbReference type="GO" id="GO:0008270">
    <property type="term" value="F:zinc ion binding"/>
    <property type="evidence" value="ECO:0007669"/>
    <property type="project" value="InterPro"/>
</dbReference>
<protein>
    <submittedName>
        <fullName evidence="4">Metallothionein-like protein type 3</fullName>
    </submittedName>
</protein>
<dbReference type="AlphaFoldDB" id="A0A2R6QBV8"/>
<gene>
    <name evidence="4" type="ORF">CEY00_Acc18864</name>
</gene>
<dbReference type="PANTHER" id="PTHR33357:SF3">
    <property type="entry name" value="METALLOTHIONEIN-LIKE PROTEIN 3"/>
    <property type="match status" value="1"/>
</dbReference>
<evidence type="ECO:0000256" key="1">
    <source>
        <dbReference type="ARBA" id="ARBA00005802"/>
    </source>
</evidence>
<dbReference type="InParanoid" id="A0A2R6QBV8"/>
<dbReference type="EMBL" id="NKQK01000017">
    <property type="protein sequence ID" value="PSS05595.1"/>
    <property type="molecule type" value="Genomic_DNA"/>
</dbReference>
<evidence type="ECO:0000313" key="4">
    <source>
        <dbReference type="EMBL" id="PSS05595.1"/>
    </source>
</evidence>
<accession>A0A2R6QBV8</accession>
<comment type="similarity">
    <text evidence="1">Belongs to the metallothionein superfamily. Type 15 family.</text>
</comment>
<reference evidence="4 5" key="1">
    <citation type="submission" date="2017-07" db="EMBL/GenBank/DDBJ databases">
        <title>An improved, manually edited Actinidia chinensis var. chinensis (kiwifruit) genome highlights the challenges associated with draft genomes and gene prediction in plants.</title>
        <authorList>
            <person name="Pilkington S."/>
            <person name="Crowhurst R."/>
            <person name="Hilario E."/>
            <person name="Nardozza S."/>
            <person name="Fraser L."/>
            <person name="Peng Y."/>
            <person name="Gunaseelan K."/>
            <person name="Simpson R."/>
            <person name="Tahir J."/>
            <person name="Deroles S."/>
            <person name="Templeton K."/>
            <person name="Luo Z."/>
            <person name="Davy M."/>
            <person name="Cheng C."/>
            <person name="Mcneilage M."/>
            <person name="Scaglione D."/>
            <person name="Liu Y."/>
            <person name="Zhang Q."/>
            <person name="Datson P."/>
            <person name="De Silva N."/>
            <person name="Gardiner S."/>
            <person name="Bassett H."/>
            <person name="Chagne D."/>
            <person name="Mccallum J."/>
            <person name="Dzierzon H."/>
            <person name="Deng C."/>
            <person name="Wang Y.-Y."/>
            <person name="Barron N."/>
            <person name="Manako K."/>
            <person name="Bowen J."/>
            <person name="Foster T."/>
            <person name="Erridge Z."/>
            <person name="Tiffin H."/>
            <person name="Waite C."/>
            <person name="Davies K."/>
            <person name="Grierson E."/>
            <person name="Laing W."/>
            <person name="Kirk R."/>
            <person name="Chen X."/>
            <person name="Wood M."/>
            <person name="Montefiori M."/>
            <person name="Brummell D."/>
            <person name="Schwinn K."/>
            <person name="Catanach A."/>
            <person name="Fullerton C."/>
            <person name="Li D."/>
            <person name="Meiyalaghan S."/>
            <person name="Nieuwenhuizen N."/>
            <person name="Read N."/>
            <person name="Prakash R."/>
            <person name="Hunter D."/>
            <person name="Zhang H."/>
            <person name="Mckenzie M."/>
            <person name="Knabel M."/>
            <person name="Harris A."/>
            <person name="Allan A."/>
            <person name="Chen A."/>
            <person name="Janssen B."/>
            <person name="Plunkett B."/>
            <person name="Dwamena C."/>
            <person name="Voogd C."/>
            <person name="Leif D."/>
            <person name="Lafferty D."/>
            <person name="Souleyre E."/>
            <person name="Varkonyi-Gasic E."/>
            <person name="Gambi F."/>
            <person name="Hanley J."/>
            <person name="Yao J.-L."/>
            <person name="Cheung J."/>
            <person name="David K."/>
            <person name="Warren B."/>
            <person name="Marsh K."/>
            <person name="Snowden K."/>
            <person name="Lin-Wang K."/>
            <person name="Brian L."/>
            <person name="Martinez-Sanchez M."/>
            <person name="Wang M."/>
            <person name="Ileperuma N."/>
            <person name="Macnee N."/>
            <person name="Campin R."/>
            <person name="Mcatee P."/>
            <person name="Drummond R."/>
            <person name="Espley R."/>
            <person name="Ireland H."/>
            <person name="Wu R."/>
            <person name="Atkinson R."/>
            <person name="Karunairetnam S."/>
            <person name="Bulley S."/>
            <person name="Chunkath S."/>
            <person name="Hanley Z."/>
            <person name="Storey R."/>
            <person name="Thrimawithana A."/>
            <person name="Thomson S."/>
            <person name="David C."/>
            <person name="Testolin R."/>
        </authorList>
    </citation>
    <scope>NUCLEOTIDE SEQUENCE [LARGE SCALE GENOMIC DNA]</scope>
    <source>
        <strain evidence="5">cv. Red5</strain>
        <tissue evidence="4">Young leaf</tissue>
    </source>
</reference>